<organism evidence="1 2">
    <name type="scientific">Clunio marinus</name>
    <dbReference type="NCBI Taxonomy" id="568069"/>
    <lineage>
        <taxon>Eukaryota</taxon>
        <taxon>Metazoa</taxon>
        <taxon>Ecdysozoa</taxon>
        <taxon>Arthropoda</taxon>
        <taxon>Hexapoda</taxon>
        <taxon>Insecta</taxon>
        <taxon>Pterygota</taxon>
        <taxon>Neoptera</taxon>
        <taxon>Endopterygota</taxon>
        <taxon>Diptera</taxon>
        <taxon>Nematocera</taxon>
        <taxon>Chironomoidea</taxon>
        <taxon>Chironomidae</taxon>
        <taxon>Clunio</taxon>
    </lineage>
</organism>
<protein>
    <submittedName>
        <fullName evidence="1">CLUMA_CG012325, isoform A</fullName>
    </submittedName>
</protein>
<dbReference type="EMBL" id="CVRI01000048">
    <property type="protein sequence ID" value="CRK98988.1"/>
    <property type="molecule type" value="Genomic_DNA"/>
</dbReference>
<reference evidence="1" key="1">
    <citation type="submission" date="2015-04" db="EMBL/GenBank/DDBJ databases">
        <authorList>
            <person name="Syromyatnikov M.Y."/>
            <person name="Popov V.N."/>
        </authorList>
    </citation>
    <scope>NUCLEOTIDE SEQUENCE [LARGE SCALE GENOMIC DNA]</scope>
</reference>
<proteinExistence type="predicted"/>
<name>A0A1J1IHH3_9DIPT</name>
<gene>
    <name evidence="1" type="ORF">CLUMA_CG012325</name>
</gene>
<dbReference type="Proteomes" id="UP000183832">
    <property type="component" value="Unassembled WGS sequence"/>
</dbReference>
<evidence type="ECO:0000313" key="1">
    <source>
        <dbReference type="EMBL" id="CRK98988.1"/>
    </source>
</evidence>
<accession>A0A1J1IHH3</accession>
<sequence length="65" mass="7789">MSRSSMSELCQQRLLRNKATVRNCSLYVGLDHNNENENSWQVVEVEKNKKEDYKNIERVFNENRI</sequence>
<evidence type="ECO:0000313" key="2">
    <source>
        <dbReference type="Proteomes" id="UP000183832"/>
    </source>
</evidence>
<dbReference type="AlphaFoldDB" id="A0A1J1IHH3"/>
<keyword evidence="2" id="KW-1185">Reference proteome</keyword>